<protein>
    <submittedName>
        <fullName evidence="6">NF-kappa-B inhibitor cactus</fullName>
    </submittedName>
</protein>
<evidence type="ECO:0000313" key="5">
    <source>
        <dbReference type="Proteomes" id="UP000085678"/>
    </source>
</evidence>
<feature type="region of interest" description="Disordered" evidence="4">
    <location>
        <begin position="84"/>
        <end position="127"/>
    </location>
</feature>
<dbReference type="OrthoDB" id="20727at2759"/>
<keyword evidence="1" id="KW-0677">Repeat</keyword>
<feature type="repeat" description="ANK" evidence="3">
    <location>
        <begin position="179"/>
        <end position="211"/>
    </location>
</feature>
<dbReference type="KEGG" id="lak:106165565"/>
<evidence type="ECO:0000256" key="2">
    <source>
        <dbReference type="ARBA" id="ARBA00023043"/>
    </source>
</evidence>
<dbReference type="PANTHER" id="PTHR46680">
    <property type="entry name" value="NF-KAPPA-B INHIBITOR ALPHA"/>
    <property type="match status" value="1"/>
</dbReference>
<dbReference type="Gene3D" id="1.25.40.20">
    <property type="entry name" value="Ankyrin repeat-containing domain"/>
    <property type="match status" value="1"/>
</dbReference>
<evidence type="ECO:0000256" key="3">
    <source>
        <dbReference type="PROSITE-ProRule" id="PRU00023"/>
    </source>
</evidence>
<dbReference type="PRINTS" id="PR01415">
    <property type="entry name" value="ANKYRIN"/>
</dbReference>
<feature type="region of interest" description="Disordered" evidence="4">
    <location>
        <begin position="18"/>
        <end position="64"/>
    </location>
</feature>
<feature type="repeat" description="ANK" evidence="3">
    <location>
        <begin position="263"/>
        <end position="295"/>
    </location>
</feature>
<evidence type="ECO:0000256" key="1">
    <source>
        <dbReference type="ARBA" id="ARBA00022737"/>
    </source>
</evidence>
<dbReference type="InterPro" id="IPR002110">
    <property type="entry name" value="Ankyrin_rpt"/>
</dbReference>
<dbReference type="PROSITE" id="PS50297">
    <property type="entry name" value="ANK_REP_REGION"/>
    <property type="match status" value="3"/>
</dbReference>
<dbReference type="Pfam" id="PF12796">
    <property type="entry name" value="Ank_2"/>
    <property type="match status" value="2"/>
</dbReference>
<reference evidence="6" key="1">
    <citation type="submission" date="2025-08" db="UniProtKB">
        <authorList>
            <consortium name="RefSeq"/>
        </authorList>
    </citation>
    <scope>IDENTIFICATION</scope>
    <source>
        <tissue evidence="6">Gonads</tissue>
    </source>
</reference>
<keyword evidence="5" id="KW-1185">Reference proteome</keyword>
<dbReference type="SUPFAM" id="SSF48403">
    <property type="entry name" value="Ankyrin repeat"/>
    <property type="match status" value="1"/>
</dbReference>
<gene>
    <name evidence="6" type="primary">LOC106165565</name>
</gene>
<feature type="compositionally biased region" description="Basic and acidic residues" evidence="4">
    <location>
        <begin position="95"/>
        <end position="111"/>
    </location>
</feature>
<dbReference type="RefSeq" id="XP_013399271.1">
    <property type="nucleotide sequence ID" value="XM_013543817.1"/>
</dbReference>
<dbReference type="Proteomes" id="UP000085678">
    <property type="component" value="Unplaced"/>
</dbReference>
<dbReference type="GO" id="GO:0051059">
    <property type="term" value="F:NF-kappaB binding"/>
    <property type="evidence" value="ECO:0007669"/>
    <property type="project" value="TreeGrafter"/>
</dbReference>
<dbReference type="InterPro" id="IPR036770">
    <property type="entry name" value="Ankyrin_rpt-contain_sf"/>
</dbReference>
<dbReference type="OMA" id="RLMCAGA"/>
<feature type="compositionally biased region" description="Basic and acidic residues" evidence="4">
    <location>
        <begin position="22"/>
        <end position="35"/>
    </location>
</feature>
<dbReference type="GeneID" id="106165565"/>
<dbReference type="FunCoup" id="A0A1S3IMZ5">
    <property type="interactions" value="221"/>
</dbReference>
<proteinExistence type="predicted"/>
<evidence type="ECO:0000256" key="4">
    <source>
        <dbReference type="SAM" id="MobiDB-lite"/>
    </source>
</evidence>
<evidence type="ECO:0000313" key="6">
    <source>
        <dbReference type="RefSeq" id="XP_013399271.1"/>
    </source>
</evidence>
<dbReference type="GO" id="GO:0071356">
    <property type="term" value="P:cellular response to tumor necrosis factor"/>
    <property type="evidence" value="ECO:0007669"/>
    <property type="project" value="TreeGrafter"/>
</dbReference>
<feature type="repeat" description="ANK" evidence="3">
    <location>
        <begin position="212"/>
        <end position="232"/>
    </location>
</feature>
<name>A0A1S3IMZ5_LINAN</name>
<dbReference type="SMART" id="SM00248">
    <property type="entry name" value="ANK"/>
    <property type="match status" value="6"/>
</dbReference>
<dbReference type="SMR" id="A0A1S3IMZ5"/>
<dbReference type="STRING" id="7574.A0A1S3IMZ5"/>
<sequence>MSDLPCDVETDCAYDAPFNRVGSREDEIDLSKLDYSRLQPPPYLLGKPETDTSSGTRFDSGFGSIGSFNSSTSDSLTDGIDRLKLESQPISESCEQDRGSERKSDSDRIDSDQGFTEDNDTPFAPANGQLTQQQIDLYSQDEDGDTQLHVALIQMVEYVALQIIDLAPYFKWVNIQNNLGQAPLHLAAITKQPVVIRRLMCAGASVEQRDRHGNTALHIACREGHIEGVRMLTTPVTHREVSQNTYQVPYQKIPQDLNARNYNGMSCLHLAAERGHVGVVDYLVKLGADVNIEDGKSGRNILHHAVENHNVELIYYLLQHTDINLEAKTFDFKSALGLAMGRKFTDIATALVNAGADFAQWTDIFSDPSDEGSDEDLIDDLMIGGQPVH</sequence>
<organism evidence="5 6">
    <name type="scientific">Lingula anatina</name>
    <name type="common">Brachiopod</name>
    <name type="synonym">Lingula unguis</name>
    <dbReference type="NCBI Taxonomy" id="7574"/>
    <lineage>
        <taxon>Eukaryota</taxon>
        <taxon>Metazoa</taxon>
        <taxon>Spiralia</taxon>
        <taxon>Lophotrochozoa</taxon>
        <taxon>Brachiopoda</taxon>
        <taxon>Linguliformea</taxon>
        <taxon>Lingulata</taxon>
        <taxon>Lingulida</taxon>
        <taxon>Linguloidea</taxon>
        <taxon>Lingulidae</taxon>
        <taxon>Lingula</taxon>
    </lineage>
</organism>
<dbReference type="GO" id="GO:0005829">
    <property type="term" value="C:cytosol"/>
    <property type="evidence" value="ECO:0007669"/>
    <property type="project" value="TreeGrafter"/>
</dbReference>
<dbReference type="InterPro" id="IPR051070">
    <property type="entry name" value="NF-kappa-B_inhibitor"/>
</dbReference>
<accession>A0A1S3IMZ5</accession>
<dbReference type="PROSITE" id="PS50088">
    <property type="entry name" value="ANK_REPEAT"/>
    <property type="match status" value="3"/>
</dbReference>
<keyword evidence="2 3" id="KW-0040">ANK repeat</keyword>
<dbReference type="AlphaFoldDB" id="A0A1S3IMZ5"/>
<dbReference type="InParanoid" id="A0A1S3IMZ5"/>
<dbReference type="PANTHER" id="PTHR46680:SF3">
    <property type="entry name" value="NF-KAPPA-B INHIBITOR CACTUS"/>
    <property type="match status" value="1"/>
</dbReference>